<dbReference type="PROSITE" id="PS00122">
    <property type="entry name" value="CARBOXYLESTERASE_B_1"/>
    <property type="match status" value="1"/>
</dbReference>
<sequence length="559" mass="63010">MELGWYFLKTFVKESILGIVPPFKGVNHAVDLMFYFSMEEMGTVINQDSRLYQYSKDLLKMLTQFVKSDKMEFRGVQIIPTPSEGPLTLAEFKNEEPPVGKLRFADPLPVDKWADIIDGREAGSECAQVNSMGFGQADVFGSEDCLHVNVFAPKQLHEEALQGKRTKQPVIVYIHGGGLDILGFLTTGDKIARGNQGLKDQTMALKWIKNNIEHFGGDPNQITIFGTSAGGASVHQQMLSPLSKGLFQRVFAQSGAASNTWGLMTVEQSLGKTKETAETLDCPSNDNQKLVDCLRKIDINTLLTTRVIPMKEEYELMFPNKYGSGFVPIVEAVKDEKAFLTEHPLAVIAKGKAHKVPLLIGHATHEGLMNTATFRKDPKTLAEFQAKAVPAVKAIFDIENPGADEIAKQIYNYYIPNGKEMSVDEKIERYVDMFGDAFFNYDIRETARLQRKFSPVYYYLHNKTDVPDFLWFFTEITGELPIFVEIGWYLLKTFVKESILGIEPAVKGVNHGGDMFFYFAMEEMGLLINEEHKLYQYSKDLVKMIAQFAHADDKMEFRG</sequence>
<organism evidence="5 6">
    <name type="scientific">Allacma fusca</name>
    <dbReference type="NCBI Taxonomy" id="39272"/>
    <lineage>
        <taxon>Eukaryota</taxon>
        <taxon>Metazoa</taxon>
        <taxon>Ecdysozoa</taxon>
        <taxon>Arthropoda</taxon>
        <taxon>Hexapoda</taxon>
        <taxon>Collembola</taxon>
        <taxon>Symphypleona</taxon>
        <taxon>Sminthuridae</taxon>
        <taxon>Allacma</taxon>
    </lineage>
</organism>
<comment type="similarity">
    <text evidence="3">Belongs to the type-B carboxylesterase/lipase family.</text>
</comment>
<dbReference type="InterPro" id="IPR002018">
    <property type="entry name" value="CarbesteraseB"/>
</dbReference>
<evidence type="ECO:0000313" key="5">
    <source>
        <dbReference type="EMBL" id="CAG7716152.1"/>
    </source>
</evidence>
<dbReference type="EC" id="3.1.1.-" evidence="3"/>
<reference evidence="5" key="1">
    <citation type="submission" date="2021-06" db="EMBL/GenBank/DDBJ databases">
        <authorList>
            <person name="Hodson N. C."/>
            <person name="Mongue J. A."/>
            <person name="Jaron S. K."/>
        </authorList>
    </citation>
    <scope>NUCLEOTIDE SEQUENCE</scope>
</reference>
<evidence type="ECO:0000256" key="2">
    <source>
        <dbReference type="ARBA" id="ARBA00023180"/>
    </source>
</evidence>
<evidence type="ECO:0000256" key="3">
    <source>
        <dbReference type="RuleBase" id="RU361235"/>
    </source>
</evidence>
<dbReference type="Proteomes" id="UP000708208">
    <property type="component" value="Unassembled WGS sequence"/>
</dbReference>
<evidence type="ECO:0000259" key="4">
    <source>
        <dbReference type="Pfam" id="PF00135"/>
    </source>
</evidence>
<proteinExistence type="inferred from homology"/>
<protein>
    <recommendedName>
        <fullName evidence="3">Carboxylic ester hydrolase</fullName>
        <ecNumber evidence="3">3.1.1.-</ecNumber>
    </recommendedName>
</protein>
<dbReference type="InterPro" id="IPR019826">
    <property type="entry name" value="Carboxylesterase_B_AS"/>
</dbReference>
<keyword evidence="1" id="KW-0719">Serine esterase</keyword>
<feature type="domain" description="Carboxylesterase type B" evidence="4">
    <location>
        <begin position="179"/>
        <end position="553"/>
    </location>
</feature>
<comment type="caution">
    <text evidence="5">The sequence shown here is derived from an EMBL/GenBank/DDBJ whole genome shotgun (WGS) entry which is preliminary data.</text>
</comment>
<evidence type="ECO:0000313" key="6">
    <source>
        <dbReference type="Proteomes" id="UP000708208"/>
    </source>
</evidence>
<dbReference type="Pfam" id="PF00135">
    <property type="entry name" value="COesterase"/>
    <property type="match status" value="1"/>
</dbReference>
<gene>
    <name evidence="5" type="ORF">AFUS01_LOCUS5681</name>
</gene>
<keyword evidence="2" id="KW-0325">Glycoprotein</keyword>
<accession>A0A8J2JC98</accession>
<dbReference type="EMBL" id="CAJVCH010036229">
    <property type="protein sequence ID" value="CAG7716152.1"/>
    <property type="molecule type" value="Genomic_DNA"/>
</dbReference>
<dbReference type="GO" id="GO:0052689">
    <property type="term" value="F:carboxylic ester hydrolase activity"/>
    <property type="evidence" value="ECO:0007669"/>
    <property type="project" value="UniProtKB-KW"/>
</dbReference>
<dbReference type="PANTHER" id="PTHR11559">
    <property type="entry name" value="CARBOXYLESTERASE"/>
    <property type="match status" value="1"/>
</dbReference>
<keyword evidence="6" id="KW-1185">Reference proteome</keyword>
<name>A0A8J2JC98_9HEXA</name>
<dbReference type="AlphaFoldDB" id="A0A8J2JC98"/>
<keyword evidence="3" id="KW-0378">Hydrolase</keyword>
<dbReference type="InterPro" id="IPR050309">
    <property type="entry name" value="Type-B_Carboxylest/Lipase"/>
</dbReference>
<feature type="non-terminal residue" evidence="5">
    <location>
        <position position="1"/>
    </location>
</feature>
<dbReference type="OrthoDB" id="19653at2759"/>
<evidence type="ECO:0000256" key="1">
    <source>
        <dbReference type="ARBA" id="ARBA00022487"/>
    </source>
</evidence>